<dbReference type="Proteomes" id="UP001287286">
    <property type="component" value="Unassembled WGS sequence"/>
</dbReference>
<name>A0A2U3E8I1_PURLI</name>
<keyword evidence="5" id="KW-1185">Reference proteome</keyword>
<evidence type="ECO:0000256" key="1">
    <source>
        <dbReference type="SAM" id="MobiDB-lite"/>
    </source>
</evidence>
<proteinExistence type="predicted"/>
<evidence type="ECO:0000313" key="3">
    <source>
        <dbReference type="EMBL" id="PWI70767.1"/>
    </source>
</evidence>
<reference evidence="3" key="1">
    <citation type="submission" date="2015-05" db="EMBL/GenBank/DDBJ databases">
        <authorList>
            <person name="Wang D.B."/>
            <person name="Wang M."/>
        </authorList>
    </citation>
    <scope>NUCLEOTIDE SEQUENCE</scope>
    <source>
        <strain evidence="3">36-1</strain>
    </source>
</reference>
<protein>
    <submittedName>
        <fullName evidence="3">Uncharacterized protein</fullName>
    </submittedName>
</protein>
<dbReference type="Proteomes" id="UP000245956">
    <property type="component" value="Unassembled WGS sequence"/>
</dbReference>
<organism evidence="3 4">
    <name type="scientific">Purpureocillium lilacinum</name>
    <name type="common">Paecilomyces lilacinus</name>
    <dbReference type="NCBI Taxonomy" id="33203"/>
    <lineage>
        <taxon>Eukaryota</taxon>
        <taxon>Fungi</taxon>
        <taxon>Dikarya</taxon>
        <taxon>Ascomycota</taxon>
        <taxon>Pezizomycotina</taxon>
        <taxon>Sordariomycetes</taxon>
        <taxon>Hypocreomycetidae</taxon>
        <taxon>Hypocreales</taxon>
        <taxon>Ophiocordycipitaceae</taxon>
        <taxon>Purpureocillium</taxon>
    </lineage>
</organism>
<comment type="caution">
    <text evidence="3">The sequence shown here is derived from an EMBL/GenBank/DDBJ whole genome shotgun (WGS) entry which is preliminary data.</text>
</comment>
<evidence type="ECO:0000313" key="4">
    <source>
        <dbReference type="Proteomes" id="UP000245956"/>
    </source>
</evidence>
<evidence type="ECO:0000313" key="5">
    <source>
        <dbReference type="Proteomes" id="UP001287286"/>
    </source>
</evidence>
<gene>
    <name evidence="3" type="ORF">PCL_12135</name>
    <name evidence="2" type="ORF">Purlil1_5139</name>
</gene>
<evidence type="ECO:0000313" key="2">
    <source>
        <dbReference type="EMBL" id="KAK4090467.1"/>
    </source>
</evidence>
<reference evidence="3 4" key="2">
    <citation type="journal article" date="2016" name="Front. Microbiol.">
        <title>Genome and transcriptome sequences reveal the specific parasitism of the nematophagous Purpureocillium lilacinum 36-1.</title>
        <authorList>
            <person name="Xie J."/>
            <person name="Li S."/>
            <person name="Mo C."/>
            <person name="Xiao X."/>
            <person name="Peng D."/>
            <person name="Wang G."/>
            <person name="Xiao Y."/>
        </authorList>
    </citation>
    <scope>NUCLEOTIDE SEQUENCE [LARGE SCALE GENOMIC DNA]</scope>
    <source>
        <strain evidence="3 4">36-1</strain>
    </source>
</reference>
<dbReference type="AlphaFoldDB" id="A0A2U3E8I1"/>
<accession>A0A2U3E8I1</accession>
<dbReference type="EMBL" id="JAWRVI010000015">
    <property type="protein sequence ID" value="KAK4090467.1"/>
    <property type="molecule type" value="Genomic_DNA"/>
</dbReference>
<reference evidence="2 5" key="4">
    <citation type="journal article" date="2024" name="Microbiol. Resour. Announc.">
        <title>Genome annotations for the ascomycete fungi Trichoderma harzianum, Trichoderma aggressivum, and Purpureocillium lilacinum.</title>
        <authorList>
            <person name="Beijen E.P.W."/>
            <person name="Ohm R.A."/>
        </authorList>
    </citation>
    <scope>NUCLEOTIDE SEQUENCE [LARGE SCALE GENOMIC DNA]</scope>
    <source>
        <strain evidence="2 5">CBS 150709</strain>
    </source>
</reference>
<sequence>MVTAIQNSLADLPLEPKRGSDAQPNLPDWVVVATQDDGRDQPWKRQVDMHNKLRGAVGGLEELEVYVAHCDDGCGVLH</sequence>
<feature type="region of interest" description="Disordered" evidence="1">
    <location>
        <begin position="1"/>
        <end position="25"/>
    </location>
</feature>
<reference evidence="2" key="3">
    <citation type="submission" date="2023-11" db="EMBL/GenBank/DDBJ databases">
        <authorList>
            <person name="Beijen E."/>
            <person name="Ohm R.A."/>
        </authorList>
    </citation>
    <scope>NUCLEOTIDE SEQUENCE</scope>
    <source>
        <strain evidence="2">CBS 150709</strain>
    </source>
</reference>
<dbReference type="EMBL" id="LCWV01000008">
    <property type="protein sequence ID" value="PWI70767.1"/>
    <property type="molecule type" value="Genomic_DNA"/>
</dbReference>